<dbReference type="FunFam" id="1.10.3210.10:FF:000001">
    <property type="entry name" value="GTP pyrophosphokinase RelA"/>
    <property type="match status" value="1"/>
</dbReference>
<dbReference type="CDD" id="cd04876">
    <property type="entry name" value="ACT_RelA-SpoT"/>
    <property type="match status" value="1"/>
</dbReference>
<dbReference type="Proteomes" id="UP000598633">
    <property type="component" value="Unassembled WGS sequence"/>
</dbReference>
<dbReference type="SUPFAM" id="SSF81301">
    <property type="entry name" value="Nucleotidyltransferase"/>
    <property type="match status" value="1"/>
</dbReference>
<dbReference type="Gene3D" id="3.30.460.10">
    <property type="entry name" value="Beta Polymerase, domain 2"/>
    <property type="match status" value="1"/>
</dbReference>
<feature type="region of interest" description="Disordered" evidence="2">
    <location>
        <begin position="560"/>
        <end position="583"/>
    </location>
</feature>
<protein>
    <submittedName>
        <fullName evidence="6">Bifunctional (P)ppGpp synthetase/guanosine-3',5'-bis(Diphosphate) 3'-pyrophosphohydrolase</fullName>
    </submittedName>
</protein>
<gene>
    <name evidence="6" type="ORF">IFJ97_02840</name>
</gene>
<feature type="domain" description="ACT" evidence="3">
    <location>
        <begin position="659"/>
        <end position="733"/>
    </location>
</feature>
<dbReference type="GO" id="GO:0008728">
    <property type="term" value="F:GTP diphosphokinase activity"/>
    <property type="evidence" value="ECO:0007669"/>
    <property type="project" value="TreeGrafter"/>
</dbReference>
<proteinExistence type="inferred from homology"/>
<dbReference type="InterPro" id="IPR004811">
    <property type="entry name" value="RelA/Spo_fam"/>
</dbReference>
<dbReference type="InterPro" id="IPR002912">
    <property type="entry name" value="ACT_dom"/>
</dbReference>
<dbReference type="InterPro" id="IPR045865">
    <property type="entry name" value="ACT-like_dom_sf"/>
</dbReference>
<dbReference type="PANTHER" id="PTHR21262:SF36">
    <property type="entry name" value="BIFUNCTIONAL (P)PPGPP SYNTHASE_HYDROLASE SPOT"/>
    <property type="match status" value="1"/>
</dbReference>
<name>A0A8J6Y057_9BACT</name>
<comment type="function">
    <text evidence="1">In eubacteria ppGpp (guanosine 3'-diphosphate 5'-diphosphate) is a mediator of the stringent response that coordinates a variety of cellular activities in response to changes in nutritional abundance.</text>
</comment>
<dbReference type="GO" id="GO:0015949">
    <property type="term" value="P:nucleobase-containing small molecule interconversion"/>
    <property type="evidence" value="ECO:0007669"/>
    <property type="project" value="UniProtKB-ARBA"/>
</dbReference>
<dbReference type="NCBIfam" id="TIGR00691">
    <property type="entry name" value="spoT_relA"/>
    <property type="match status" value="1"/>
</dbReference>
<dbReference type="InterPro" id="IPR006674">
    <property type="entry name" value="HD_domain"/>
</dbReference>
<reference evidence="6 7" key="1">
    <citation type="submission" date="2020-08" db="EMBL/GenBank/DDBJ databases">
        <title>Acidobacteriota in marine sediments use diverse sulfur dissimilation pathways.</title>
        <authorList>
            <person name="Wasmund K."/>
        </authorList>
    </citation>
    <scope>NUCLEOTIDE SEQUENCE [LARGE SCALE GENOMIC DNA]</scope>
    <source>
        <strain evidence="6">MAG AM3-A</strain>
    </source>
</reference>
<dbReference type="InterPro" id="IPR012675">
    <property type="entry name" value="Beta-grasp_dom_sf"/>
</dbReference>
<dbReference type="SUPFAM" id="SSF109604">
    <property type="entry name" value="HD-domain/PDEase-like"/>
    <property type="match status" value="1"/>
</dbReference>
<accession>A0A8J6Y057</accession>
<dbReference type="Pfam" id="PF13328">
    <property type="entry name" value="HD_4"/>
    <property type="match status" value="1"/>
</dbReference>
<dbReference type="AlphaFoldDB" id="A0A8J6Y057"/>
<comment type="caution">
    <text evidence="6">The sequence shown here is derived from an EMBL/GenBank/DDBJ whole genome shotgun (WGS) entry which is preliminary data.</text>
</comment>
<dbReference type="Gene3D" id="3.30.70.260">
    <property type="match status" value="1"/>
</dbReference>
<dbReference type="PANTHER" id="PTHR21262">
    <property type="entry name" value="GUANOSINE-3',5'-BIS DIPHOSPHATE 3'-PYROPHOSPHOHYDROLASE"/>
    <property type="match status" value="1"/>
</dbReference>
<dbReference type="Gene3D" id="3.10.20.30">
    <property type="match status" value="1"/>
</dbReference>
<dbReference type="PROSITE" id="PS51880">
    <property type="entry name" value="TGS"/>
    <property type="match status" value="1"/>
</dbReference>
<comment type="similarity">
    <text evidence="1">Belongs to the relA/spoT family.</text>
</comment>
<dbReference type="Pfam" id="PF04607">
    <property type="entry name" value="RelA_SpoT"/>
    <property type="match status" value="1"/>
</dbReference>
<dbReference type="EMBL" id="JACXWA010000050">
    <property type="protein sequence ID" value="MBD3870281.1"/>
    <property type="molecule type" value="Genomic_DNA"/>
</dbReference>
<feature type="domain" description="TGS" evidence="5">
    <location>
        <begin position="399"/>
        <end position="460"/>
    </location>
</feature>
<dbReference type="CDD" id="cd00077">
    <property type="entry name" value="HDc"/>
    <property type="match status" value="1"/>
</dbReference>
<dbReference type="Pfam" id="PF13291">
    <property type="entry name" value="ACT_4"/>
    <property type="match status" value="1"/>
</dbReference>
<dbReference type="SMART" id="SM00954">
    <property type="entry name" value="RelA_SpoT"/>
    <property type="match status" value="1"/>
</dbReference>
<feature type="domain" description="HD" evidence="4">
    <location>
        <begin position="58"/>
        <end position="159"/>
    </location>
</feature>
<dbReference type="InterPro" id="IPR045600">
    <property type="entry name" value="RelA/SpoT_AH_RIS"/>
</dbReference>
<dbReference type="InterPro" id="IPR003607">
    <property type="entry name" value="HD/PDEase_dom"/>
</dbReference>
<organism evidence="6 7">
    <name type="scientific">Candidatus Sulfomarinibacter kjeldsenii</name>
    <dbReference type="NCBI Taxonomy" id="2885994"/>
    <lineage>
        <taxon>Bacteria</taxon>
        <taxon>Pseudomonadati</taxon>
        <taxon>Acidobacteriota</taxon>
        <taxon>Thermoanaerobaculia</taxon>
        <taxon>Thermoanaerobaculales</taxon>
        <taxon>Candidatus Sulfomarinibacteraceae</taxon>
        <taxon>Candidatus Sulfomarinibacter</taxon>
    </lineage>
</organism>
<dbReference type="PROSITE" id="PS51671">
    <property type="entry name" value="ACT"/>
    <property type="match status" value="1"/>
</dbReference>
<evidence type="ECO:0000313" key="6">
    <source>
        <dbReference type="EMBL" id="MBD3870281.1"/>
    </source>
</evidence>
<dbReference type="GO" id="GO:0015969">
    <property type="term" value="P:guanosine tetraphosphate metabolic process"/>
    <property type="evidence" value="ECO:0007669"/>
    <property type="project" value="InterPro"/>
</dbReference>
<evidence type="ECO:0000259" key="3">
    <source>
        <dbReference type="PROSITE" id="PS51671"/>
    </source>
</evidence>
<dbReference type="InterPro" id="IPR043519">
    <property type="entry name" value="NT_sf"/>
</dbReference>
<dbReference type="SMART" id="SM00471">
    <property type="entry name" value="HDc"/>
    <property type="match status" value="1"/>
</dbReference>
<dbReference type="SUPFAM" id="SSF55021">
    <property type="entry name" value="ACT-like"/>
    <property type="match status" value="1"/>
</dbReference>
<dbReference type="Gene3D" id="1.10.3210.10">
    <property type="entry name" value="Hypothetical protein af1432"/>
    <property type="match status" value="1"/>
</dbReference>
<evidence type="ECO:0000256" key="2">
    <source>
        <dbReference type="SAM" id="MobiDB-lite"/>
    </source>
</evidence>
<evidence type="ECO:0000259" key="4">
    <source>
        <dbReference type="PROSITE" id="PS51831"/>
    </source>
</evidence>
<dbReference type="GO" id="GO:0008893">
    <property type="term" value="F:guanosine-3',5'-bis(diphosphate) 3'-diphosphatase activity"/>
    <property type="evidence" value="ECO:0007669"/>
    <property type="project" value="TreeGrafter"/>
</dbReference>
<dbReference type="Pfam" id="PF19296">
    <property type="entry name" value="RelA_AH_RIS"/>
    <property type="match status" value="1"/>
</dbReference>
<dbReference type="InterPro" id="IPR007685">
    <property type="entry name" value="RelA_SpoT"/>
</dbReference>
<dbReference type="InterPro" id="IPR012676">
    <property type="entry name" value="TGS-like"/>
</dbReference>
<dbReference type="CDD" id="cd01668">
    <property type="entry name" value="TGS_RSH"/>
    <property type="match status" value="1"/>
</dbReference>
<sequence>MQAQGVATAQVEVKVRIEDILNRMERYRPELDEDLLRHAYVFAANRHQGQIRRSGEPYLTHPLTVAWILADMELDEETVAAGLLHDLLEDTETTAEEIEVEFGPEIERLVTALTKMADFESSYSSREATEAENFRRLLLASVDDLRVILIKLADRLHNMRTLVFLRRDRQIAIARETLDIFAPIANRLGIGSIKVEMEDLCFRYLHPKEAEKLDHEIEDRKEAADRWFAEIHGVLGGLLEENGIEGSIHGRIKHLYSIFEKLKRQGVDVANVFDFLAFRIIVSTVADCYAALGLIHQQWPPVPGRLKDHIAIPKPNAYQSLHTTVIGPEGHPFEIQIRTDEMNKIAEYGIAAHWSYKERGSHAPAEDSRVAWLRALLDNSEGSSPREFIDSLKVDLYPDEVYSFTPRGDVFSFPNGATVLDFAYRVHTQVGHTCVGGRINGRWVPLKTEIVNGDIVEITTSKKQRPHHDWLSIVGTNRARSKIRAWLKREEKARAVEVGRKLVDRELRKLGTSLRSASGSDELAGVIRAGGYPNEDDLIAAIGFGKIPVATLTTVFRKDGEAPAEEEDLTRKKKPAPASKNDHALEVSGDADFLVYMAKCCKPLPGEEIVGFVTRGKGVAVHSRSCPNVRNLLYHPEREIEVQWAPTAPATRAPTSQVDVDMSFNDSSGILASISQAISTEGSDILSCRLRTDPNDTGFAAMTIVVRDKAQLTRILSRLQDLKGMLRVERRGQTGASP</sequence>
<dbReference type="PROSITE" id="PS51831">
    <property type="entry name" value="HD"/>
    <property type="match status" value="1"/>
</dbReference>
<dbReference type="SUPFAM" id="SSF81271">
    <property type="entry name" value="TGS-like"/>
    <property type="match status" value="1"/>
</dbReference>
<evidence type="ECO:0000313" key="7">
    <source>
        <dbReference type="Proteomes" id="UP000598633"/>
    </source>
</evidence>
<dbReference type="CDD" id="cd05399">
    <property type="entry name" value="NT_Rel-Spo_like"/>
    <property type="match status" value="1"/>
</dbReference>
<dbReference type="Pfam" id="PF02824">
    <property type="entry name" value="TGS"/>
    <property type="match status" value="1"/>
</dbReference>
<dbReference type="GO" id="GO:0042594">
    <property type="term" value="P:response to starvation"/>
    <property type="evidence" value="ECO:0007669"/>
    <property type="project" value="TreeGrafter"/>
</dbReference>
<evidence type="ECO:0000256" key="1">
    <source>
        <dbReference type="RuleBase" id="RU003847"/>
    </source>
</evidence>
<dbReference type="InterPro" id="IPR004095">
    <property type="entry name" value="TGS"/>
</dbReference>
<dbReference type="FunFam" id="3.10.20.30:FF:000002">
    <property type="entry name" value="GTP pyrophosphokinase (RelA/SpoT)"/>
    <property type="match status" value="1"/>
</dbReference>
<evidence type="ECO:0000259" key="5">
    <source>
        <dbReference type="PROSITE" id="PS51880"/>
    </source>
</evidence>
<dbReference type="InterPro" id="IPR033655">
    <property type="entry name" value="TGS_RelA/SpoT"/>
</dbReference>
<dbReference type="GO" id="GO:0005886">
    <property type="term" value="C:plasma membrane"/>
    <property type="evidence" value="ECO:0007669"/>
    <property type="project" value="TreeGrafter"/>
</dbReference>
<dbReference type="FunFam" id="3.30.460.10:FF:000001">
    <property type="entry name" value="GTP pyrophosphokinase RelA"/>
    <property type="match status" value="1"/>
</dbReference>